<evidence type="ECO:0000256" key="1">
    <source>
        <dbReference type="ARBA" id="ARBA00004141"/>
    </source>
</evidence>
<gene>
    <name evidence="8" type="ORF">RF11_04181</name>
</gene>
<evidence type="ECO:0000256" key="3">
    <source>
        <dbReference type="ARBA" id="ARBA00022692"/>
    </source>
</evidence>
<feature type="domain" description="SPX" evidence="7">
    <location>
        <begin position="1"/>
        <end position="169"/>
    </location>
</feature>
<feature type="transmembrane region" description="Helical" evidence="6">
    <location>
        <begin position="339"/>
        <end position="357"/>
    </location>
</feature>
<dbReference type="Proteomes" id="UP000031668">
    <property type="component" value="Unassembled WGS sequence"/>
</dbReference>
<evidence type="ECO:0000256" key="4">
    <source>
        <dbReference type="ARBA" id="ARBA00022989"/>
    </source>
</evidence>
<dbReference type="GO" id="GO:0005886">
    <property type="term" value="C:plasma membrane"/>
    <property type="evidence" value="ECO:0007669"/>
    <property type="project" value="TreeGrafter"/>
</dbReference>
<dbReference type="PANTHER" id="PTHR10783:SF103">
    <property type="entry name" value="SOLUTE CARRIER FAMILY 53 MEMBER 1"/>
    <property type="match status" value="1"/>
</dbReference>
<evidence type="ECO:0000256" key="2">
    <source>
        <dbReference type="ARBA" id="ARBA00009665"/>
    </source>
</evidence>
<organism evidence="8 9">
    <name type="scientific">Thelohanellus kitauei</name>
    <name type="common">Myxosporean</name>
    <dbReference type="NCBI Taxonomy" id="669202"/>
    <lineage>
        <taxon>Eukaryota</taxon>
        <taxon>Metazoa</taxon>
        <taxon>Cnidaria</taxon>
        <taxon>Myxozoa</taxon>
        <taxon>Myxosporea</taxon>
        <taxon>Bivalvulida</taxon>
        <taxon>Platysporina</taxon>
        <taxon>Myxobolidae</taxon>
        <taxon>Thelohanellus</taxon>
    </lineage>
</organism>
<keyword evidence="5 6" id="KW-0472">Membrane</keyword>
<dbReference type="GO" id="GO:0006817">
    <property type="term" value="P:phosphate ion transport"/>
    <property type="evidence" value="ECO:0007669"/>
    <property type="project" value="TreeGrafter"/>
</dbReference>
<dbReference type="AlphaFoldDB" id="A0A0C2JDK9"/>
<dbReference type="PROSITE" id="PS51382">
    <property type="entry name" value="SPX"/>
    <property type="match status" value="1"/>
</dbReference>
<dbReference type="GO" id="GO:0016036">
    <property type="term" value="P:cellular response to phosphate starvation"/>
    <property type="evidence" value="ECO:0007669"/>
    <property type="project" value="TreeGrafter"/>
</dbReference>
<name>A0A0C2JDK9_THEKT</name>
<keyword evidence="8" id="KW-0675">Receptor</keyword>
<comment type="caution">
    <text evidence="8">The sequence shown here is derived from an EMBL/GenBank/DDBJ whole genome shotgun (WGS) entry which is preliminary data.</text>
</comment>
<feature type="transmembrane region" description="Helical" evidence="6">
    <location>
        <begin position="226"/>
        <end position="247"/>
    </location>
</feature>
<dbReference type="PANTHER" id="PTHR10783">
    <property type="entry name" value="XENOTROPIC AND POLYTROPIC RETROVIRUS RECEPTOR 1-RELATED"/>
    <property type="match status" value="1"/>
</dbReference>
<dbReference type="Pfam" id="PF03124">
    <property type="entry name" value="EXS"/>
    <property type="match status" value="1"/>
</dbReference>
<accession>A0A0C2JDK9</accession>
<evidence type="ECO:0000313" key="9">
    <source>
        <dbReference type="Proteomes" id="UP000031668"/>
    </source>
</evidence>
<dbReference type="GO" id="GO:0000822">
    <property type="term" value="F:inositol hexakisphosphate binding"/>
    <property type="evidence" value="ECO:0007669"/>
    <property type="project" value="TreeGrafter"/>
</dbReference>
<proteinExistence type="inferred from homology"/>
<dbReference type="OrthoDB" id="9970435at2759"/>
<comment type="subcellular location">
    <subcellularLocation>
        <location evidence="1">Membrane</location>
        <topology evidence="1">Multi-pass membrane protein</topology>
    </subcellularLocation>
</comment>
<keyword evidence="3 6" id="KW-0812">Transmembrane</keyword>
<reference evidence="8 9" key="1">
    <citation type="journal article" date="2014" name="Genome Biol. Evol.">
        <title>The genome of the myxosporean Thelohanellus kitauei shows adaptations to nutrient acquisition within its fish host.</title>
        <authorList>
            <person name="Yang Y."/>
            <person name="Xiong J."/>
            <person name="Zhou Z."/>
            <person name="Huo F."/>
            <person name="Miao W."/>
            <person name="Ran C."/>
            <person name="Liu Y."/>
            <person name="Zhang J."/>
            <person name="Feng J."/>
            <person name="Wang M."/>
            <person name="Wang M."/>
            <person name="Wang L."/>
            <person name="Yao B."/>
        </authorList>
    </citation>
    <scope>NUCLEOTIDE SEQUENCE [LARGE SCALE GENOMIC DNA]</scope>
    <source>
        <strain evidence="8">Wuqing</strain>
    </source>
</reference>
<evidence type="ECO:0000256" key="6">
    <source>
        <dbReference type="SAM" id="Phobius"/>
    </source>
</evidence>
<evidence type="ECO:0000313" key="8">
    <source>
        <dbReference type="EMBL" id="KII67263.1"/>
    </source>
</evidence>
<dbReference type="InterPro" id="IPR004342">
    <property type="entry name" value="EXS_C"/>
</dbReference>
<keyword evidence="4 6" id="KW-1133">Transmembrane helix</keyword>
<feature type="transmembrane region" description="Helical" evidence="6">
    <location>
        <begin position="259"/>
        <end position="282"/>
    </location>
</feature>
<protein>
    <submittedName>
        <fullName evidence="8">Xenotropic and polytropic retrovirus receptor 1</fullName>
    </submittedName>
</protein>
<feature type="transmembrane region" description="Helical" evidence="6">
    <location>
        <begin position="393"/>
        <end position="412"/>
    </location>
</feature>
<evidence type="ECO:0000259" key="7">
    <source>
        <dbReference type="PROSITE" id="PS51382"/>
    </source>
</evidence>
<dbReference type="EMBL" id="JWZT01003252">
    <property type="protein sequence ID" value="KII67263.1"/>
    <property type="molecule type" value="Genomic_DNA"/>
</dbReference>
<dbReference type="Pfam" id="PF03105">
    <property type="entry name" value="SPX"/>
    <property type="match status" value="1"/>
</dbReference>
<sequence>MEVTLFTIFKTPKNYRGLSGITRSRFGGHYVTGKVSEGSEANFFEIIESELSKINTFFAERLSDASRMWKDLKREISSIVYSIYKGKGFHDPNGMFQAHNLDYSLIKKLKNKKKSLYLSFKSLDVATTEFYIYLNHIQQYKTLNFTGFRKILKKFDKVFKSERGALFMINRVETSNFFVNSDVQGLVLEVEENYIKIFSENKRSDGMNKLRIPSISGLARLDKPSYFFGFFSSACLVVLAAIIITCVYRSFEQLYEPELLIISSQFMLIFFIIGYGINLYFWKRCAVNHVLIFEINPRDNITFVQCLEAGFFLLFLWHICLFCCLCIPNNEKLRKLMPSLTSLFYFGILVFPINIFYHTSRIWALKTTARNLLTPFIPVRFADFWLYDQFCSLSFPLSHAIVTAICYPMYCFH</sequence>
<dbReference type="GO" id="GO:0005794">
    <property type="term" value="C:Golgi apparatus"/>
    <property type="evidence" value="ECO:0007669"/>
    <property type="project" value="TreeGrafter"/>
</dbReference>
<dbReference type="OMA" id="TECHNEL"/>
<keyword evidence="9" id="KW-1185">Reference proteome</keyword>
<dbReference type="InterPro" id="IPR004331">
    <property type="entry name" value="SPX_dom"/>
</dbReference>
<comment type="similarity">
    <text evidence="2">Belongs to the SYG1 (TC 2.A.94) family.</text>
</comment>
<feature type="transmembrane region" description="Helical" evidence="6">
    <location>
        <begin position="302"/>
        <end position="327"/>
    </location>
</feature>
<evidence type="ECO:0000256" key="5">
    <source>
        <dbReference type="ARBA" id="ARBA00023136"/>
    </source>
</evidence>